<accession>A0A7S1C099</accession>
<proteinExistence type="predicted"/>
<evidence type="ECO:0000313" key="2">
    <source>
        <dbReference type="EMBL" id="CAD8903759.1"/>
    </source>
</evidence>
<name>A0A7S1C099_9STRA</name>
<feature type="compositionally biased region" description="Basic residues" evidence="1">
    <location>
        <begin position="10"/>
        <end position="24"/>
    </location>
</feature>
<sequence length="659" mass="72640">MVDQTYDRSLRRRRHRRCRGRVPRRPSPESHLLSRSSSSSSSSSASSRSLDEEYPHRLLPPPVVPSVYLPHKASADDGDPASSTVSCAPVITSDGKYLAIPRLDGSVDLHSFSASRRRYCWSTATVTTLRSEDDNTQPDIIVALDCTSLNSASFSSLSSTRTSSKVNGSDNDENDRYLIMAAHSSGRLHLYLVIPSDLKQLKNGVLAASASVHRHIGIGDACGGLTTAVLLPRFVERLRKRRFCEHSGDNVVVVSAVSAHENGIVRIYTFSTTIEEGILASSVRLSSVGAFFRKGRLRPASVVLSLAPLCGCVVASIKDLEGKDGDSSALRVFNVEAAEEQYEQNGTNISIIGDELERDVIKDKERTHVVVDLEECRIFPTRNDTMVQTMENVEDQEMPIACWGPVTLYHNNSHSNGTCSSVLAMFHERSCSLQIITGHLRCTIAHGYEMSWYLRHPFSNVPIPRCFIGMGTTVMMGGGDIWCASRGGTAYLFRHEETDGNESPTVVVSTCSRPMSLTERTRAVVPYAHFFLAGTVQVSMLNDDDSGDMKATMVQKDILIYTWDRGRVEIFCVSPLLPSFFQQTLTTMSTSMSSGERALLEALNNNGTLNLVMHQYNLTSKERKIKESTENAILHALLKTAAGDDSAIDMLLLKQQERC</sequence>
<feature type="region of interest" description="Disordered" evidence="1">
    <location>
        <begin position="1"/>
        <end position="57"/>
    </location>
</feature>
<dbReference type="EMBL" id="HBFR01042365">
    <property type="protein sequence ID" value="CAD8903759.1"/>
    <property type="molecule type" value="Transcribed_RNA"/>
</dbReference>
<evidence type="ECO:0000256" key="1">
    <source>
        <dbReference type="SAM" id="MobiDB-lite"/>
    </source>
</evidence>
<feature type="compositionally biased region" description="Low complexity" evidence="1">
    <location>
        <begin position="29"/>
        <end position="48"/>
    </location>
</feature>
<dbReference type="AlphaFoldDB" id="A0A7S1C099"/>
<gene>
    <name evidence="2" type="ORF">CHYS00102_LOCUS30979</name>
</gene>
<protein>
    <submittedName>
        <fullName evidence="2">Uncharacterized protein</fullName>
    </submittedName>
</protein>
<organism evidence="2">
    <name type="scientific">Corethron hystrix</name>
    <dbReference type="NCBI Taxonomy" id="216773"/>
    <lineage>
        <taxon>Eukaryota</taxon>
        <taxon>Sar</taxon>
        <taxon>Stramenopiles</taxon>
        <taxon>Ochrophyta</taxon>
        <taxon>Bacillariophyta</taxon>
        <taxon>Coscinodiscophyceae</taxon>
        <taxon>Corethrophycidae</taxon>
        <taxon>Corethrales</taxon>
        <taxon>Corethraceae</taxon>
        <taxon>Corethron</taxon>
    </lineage>
</organism>
<reference evidence="2" key="1">
    <citation type="submission" date="2021-01" db="EMBL/GenBank/DDBJ databases">
        <authorList>
            <person name="Corre E."/>
            <person name="Pelletier E."/>
            <person name="Niang G."/>
            <person name="Scheremetjew M."/>
            <person name="Finn R."/>
            <person name="Kale V."/>
            <person name="Holt S."/>
            <person name="Cochrane G."/>
            <person name="Meng A."/>
            <person name="Brown T."/>
            <person name="Cohen L."/>
        </authorList>
    </citation>
    <scope>NUCLEOTIDE SEQUENCE</scope>
    <source>
        <strain evidence="2">308</strain>
    </source>
</reference>